<dbReference type="EMBL" id="BOMB01000012">
    <property type="protein sequence ID" value="GID11392.1"/>
    <property type="molecule type" value="Genomic_DNA"/>
</dbReference>
<dbReference type="Proteomes" id="UP000612808">
    <property type="component" value="Unassembled WGS sequence"/>
</dbReference>
<evidence type="ECO:0000313" key="2">
    <source>
        <dbReference type="EMBL" id="GID11392.1"/>
    </source>
</evidence>
<organism evidence="2 3">
    <name type="scientific">Actinocatenispora rupis</name>
    <dbReference type="NCBI Taxonomy" id="519421"/>
    <lineage>
        <taxon>Bacteria</taxon>
        <taxon>Bacillati</taxon>
        <taxon>Actinomycetota</taxon>
        <taxon>Actinomycetes</taxon>
        <taxon>Micromonosporales</taxon>
        <taxon>Micromonosporaceae</taxon>
        <taxon>Actinocatenispora</taxon>
    </lineage>
</organism>
<evidence type="ECO:0000256" key="1">
    <source>
        <dbReference type="SAM" id="MobiDB-lite"/>
    </source>
</evidence>
<feature type="compositionally biased region" description="Gly residues" evidence="1">
    <location>
        <begin position="225"/>
        <end position="257"/>
    </location>
</feature>
<sequence length="412" mass="42063">MSDSADSYTWEGIISAVTMAGRPDRIHELQMAWNHYFQILDAGSRTLRDLRAKLTERDWSGSGADAYRQHYTTLVAAIDDFYDHMSKLIDVSGDTADALTLAISQIPLPDMADPDDLGMHTIHASDARRGNQVQYNFFRSHRDRYTDGGFLYHALDKGSNTVFSFTTPKKRAEKAQRWYDEGTRRARAVFSTLLAAYGEQHAAIPAHGGNPDLWQSQEYRQDGAGANGGGTSGSTIGAGGSGFGPGSSSGAGGGSGTAFGRQDGSDAASHEPAAHASSWSAPHGTGLAGSGSVGDVGAPPVAGLGADIGGGGAGGGAGYGSAGYGGIGSGSTGYGAVPGYGAGGVAPRSSEGSGGIGGARGRAGASGSGETYGGIPGSGANRGGKDGDERQTWLHEDRDVWSTPLGPPSVIE</sequence>
<feature type="compositionally biased region" description="Low complexity" evidence="1">
    <location>
        <begin position="274"/>
        <end position="283"/>
    </location>
</feature>
<feature type="compositionally biased region" description="Gly residues" evidence="1">
    <location>
        <begin position="352"/>
        <end position="382"/>
    </location>
</feature>
<evidence type="ECO:0008006" key="4">
    <source>
        <dbReference type="Google" id="ProtNLM"/>
    </source>
</evidence>
<dbReference type="AlphaFoldDB" id="A0A8J3NC60"/>
<proteinExistence type="predicted"/>
<evidence type="ECO:0000313" key="3">
    <source>
        <dbReference type="Proteomes" id="UP000612808"/>
    </source>
</evidence>
<feature type="region of interest" description="Disordered" evidence="1">
    <location>
        <begin position="207"/>
        <end position="293"/>
    </location>
</feature>
<accession>A0A8J3NC60</accession>
<feature type="compositionally biased region" description="Basic and acidic residues" evidence="1">
    <location>
        <begin position="383"/>
        <end position="400"/>
    </location>
</feature>
<name>A0A8J3NC60_9ACTN</name>
<gene>
    <name evidence="2" type="ORF">Aru02nite_22810</name>
</gene>
<reference evidence="2" key="1">
    <citation type="submission" date="2021-01" db="EMBL/GenBank/DDBJ databases">
        <title>Whole genome shotgun sequence of Actinocatenispora rupis NBRC 107355.</title>
        <authorList>
            <person name="Komaki H."/>
            <person name="Tamura T."/>
        </authorList>
    </citation>
    <scope>NUCLEOTIDE SEQUENCE</scope>
    <source>
        <strain evidence="2">NBRC 107355</strain>
    </source>
</reference>
<dbReference type="RefSeq" id="WP_203657389.1">
    <property type="nucleotide sequence ID" value="NZ_BAAAZM010000006.1"/>
</dbReference>
<comment type="caution">
    <text evidence="2">The sequence shown here is derived from an EMBL/GenBank/DDBJ whole genome shotgun (WGS) entry which is preliminary data.</text>
</comment>
<protein>
    <recommendedName>
        <fullName evidence="4">PPE family protein</fullName>
    </recommendedName>
</protein>
<feature type="region of interest" description="Disordered" evidence="1">
    <location>
        <begin position="346"/>
        <end position="412"/>
    </location>
</feature>
<keyword evidence="3" id="KW-1185">Reference proteome</keyword>